<evidence type="ECO:0000313" key="2">
    <source>
        <dbReference type="EMBL" id="KAF6346812.1"/>
    </source>
</evidence>
<reference evidence="2 3" key="1">
    <citation type="journal article" date="2020" name="Nature">
        <title>Six reference-quality genomes reveal evolution of bat adaptations.</title>
        <authorList>
            <person name="Jebb D."/>
            <person name="Huang Z."/>
            <person name="Pippel M."/>
            <person name="Hughes G.M."/>
            <person name="Lavrichenko K."/>
            <person name="Devanna P."/>
            <person name="Winkler S."/>
            <person name="Jermiin L.S."/>
            <person name="Skirmuntt E.C."/>
            <person name="Katzourakis A."/>
            <person name="Burkitt-Gray L."/>
            <person name="Ray D.A."/>
            <person name="Sullivan K.A.M."/>
            <person name="Roscito J.G."/>
            <person name="Kirilenko B.M."/>
            <person name="Davalos L.M."/>
            <person name="Corthals A.P."/>
            <person name="Power M.L."/>
            <person name="Jones G."/>
            <person name="Ransome R.D."/>
            <person name="Dechmann D.K.N."/>
            <person name="Locatelli A.G."/>
            <person name="Puechmaille S.J."/>
            <person name="Fedrigo O."/>
            <person name="Jarvis E.D."/>
            <person name="Hiller M."/>
            <person name="Vernes S.C."/>
            <person name="Myers E.W."/>
            <person name="Teeling E.C."/>
        </authorList>
    </citation>
    <scope>NUCLEOTIDE SEQUENCE [LARGE SCALE GENOMIC DNA]</scope>
    <source>
        <strain evidence="2">MPipKuh1</strain>
        <tissue evidence="2">Flight muscle</tissue>
    </source>
</reference>
<dbReference type="EMBL" id="JACAGB010000008">
    <property type="protein sequence ID" value="KAF6346812.1"/>
    <property type="molecule type" value="Genomic_DNA"/>
</dbReference>
<sequence>MEGTSFILPGPKFSHPLLKCALSPSAPRAVSCGSWEGKYRGQLLLCSWPAEGLGGEQPPFPEAARSAPPGAQARGPGRAVMWIPESVPIHPADPSRPTVLPAGAGGGRKRTTSLAAGPPKHRSHSLHINHGKDSTLPPGREEAAYFIRLAARVSAPKFSPG</sequence>
<name>A0A7J7XB03_PIPKU</name>
<dbReference type="AlphaFoldDB" id="A0A7J7XB03"/>
<accession>A0A7J7XB03</accession>
<protein>
    <submittedName>
        <fullName evidence="2">Uncharacterized protein</fullName>
    </submittedName>
</protein>
<comment type="caution">
    <text evidence="2">The sequence shown here is derived from an EMBL/GenBank/DDBJ whole genome shotgun (WGS) entry which is preliminary data.</text>
</comment>
<gene>
    <name evidence="2" type="ORF">mPipKuh1_010595</name>
</gene>
<keyword evidence="3" id="KW-1185">Reference proteome</keyword>
<evidence type="ECO:0000313" key="3">
    <source>
        <dbReference type="Proteomes" id="UP000558488"/>
    </source>
</evidence>
<dbReference type="Proteomes" id="UP000558488">
    <property type="component" value="Unassembled WGS sequence"/>
</dbReference>
<evidence type="ECO:0000256" key="1">
    <source>
        <dbReference type="SAM" id="MobiDB-lite"/>
    </source>
</evidence>
<organism evidence="2 3">
    <name type="scientific">Pipistrellus kuhlii</name>
    <name type="common">Kuhl's pipistrelle</name>
    <dbReference type="NCBI Taxonomy" id="59472"/>
    <lineage>
        <taxon>Eukaryota</taxon>
        <taxon>Metazoa</taxon>
        <taxon>Chordata</taxon>
        <taxon>Craniata</taxon>
        <taxon>Vertebrata</taxon>
        <taxon>Euteleostomi</taxon>
        <taxon>Mammalia</taxon>
        <taxon>Eutheria</taxon>
        <taxon>Laurasiatheria</taxon>
        <taxon>Chiroptera</taxon>
        <taxon>Yangochiroptera</taxon>
        <taxon>Vespertilionidae</taxon>
        <taxon>Pipistrellus</taxon>
    </lineage>
</organism>
<feature type="compositionally biased region" description="Basic residues" evidence="1">
    <location>
        <begin position="119"/>
        <end position="129"/>
    </location>
</feature>
<proteinExistence type="predicted"/>
<feature type="region of interest" description="Disordered" evidence="1">
    <location>
        <begin position="87"/>
        <end position="138"/>
    </location>
</feature>